<dbReference type="Proteomes" id="UP001445076">
    <property type="component" value="Unassembled WGS sequence"/>
</dbReference>
<proteinExistence type="predicted"/>
<evidence type="ECO:0000259" key="1">
    <source>
        <dbReference type="Pfam" id="PF21633"/>
    </source>
</evidence>
<dbReference type="InterPro" id="IPR049077">
    <property type="entry name" value="MOV-10_Ig-like"/>
</dbReference>
<dbReference type="EMBL" id="JARKIK010000071">
    <property type="protein sequence ID" value="KAK8728689.1"/>
    <property type="molecule type" value="Genomic_DNA"/>
</dbReference>
<accession>A0AAW0WML9</accession>
<evidence type="ECO:0000313" key="3">
    <source>
        <dbReference type="Proteomes" id="UP001445076"/>
    </source>
</evidence>
<evidence type="ECO:0000313" key="2">
    <source>
        <dbReference type="EMBL" id="KAK8728689.1"/>
    </source>
</evidence>
<gene>
    <name evidence="2" type="ORF">OTU49_009092</name>
</gene>
<feature type="domain" description="Helicase MOV-10 Ig-like" evidence="1">
    <location>
        <begin position="2"/>
        <end position="70"/>
    </location>
</feature>
<name>A0AAW0WML9_CHEQU</name>
<comment type="caution">
    <text evidence="2">The sequence shown here is derived from an EMBL/GenBank/DDBJ whole genome shotgun (WGS) entry which is preliminary data.</text>
</comment>
<sequence>MLHSCPQVSLNDHYGVVRGERFVRVLSGVEYAVECHTQGASLGVYQVPVAFQFKPEQADELFFIVRTVQVKVFDSVAEESSAKSPYEKQHLSYPISRDYGSYIPGIPLKQ</sequence>
<keyword evidence="3" id="KW-1185">Reference proteome</keyword>
<dbReference type="Pfam" id="PF21633">
    <property type="entry name" value="MOV-10_Ig-like"/>
    <property type="match status" value="1"/>
</dbReference>
<reference evidence="2 3" key="1">
    <citation type="journal article" date="2024" name="BMC Genomics">
        <title>Genome assembly of redclaw crayfish (Cherax quadricarinatus) provides insights into its immune adaptation and hypoxia tolerance.</title>
        <authorList>
            <person name="Liu Z."/>
            <person name="Zheng J."/>
            <person name="Li H."/>
            <person name="Fang K."/>
            <person name="Wang S."/>
            <person name="He J."/>
            <person name="Zhou D."/>
            <person name="Weng S."/>
            <person name="Chi M."/>
            <person name="Gu Z."/>
            <person name="He J."/>
            <person name="Li F."/>
            <person name="Wang M."/>
        </authorList>
    </citation>
    <scope>NUCLEOTIDE SEQUENCE [LARGE SCALE GENOMIC DNA]</scope>
    <source>
        <strain evidence="2">ZL_2023a</strain>
    </source>
</reference>
<dbReference type="AlphaFoldDB" id="A0AAW0WML9"/>
<organism evidence="2 3">
    <name type="scientific">Cherax quadricarinatus</name>
    <name type="common">Australian red claw crayfish</name>
    <dbReference type="NCBI Taxonomy" id="27406"/>
    <lineage>
        <taxon>Eukaryota</taxon>
        <taxon>Metazoa</taxon>
        <taxon>Ecdysozoa</taxon>
        <taxon>Arthropoda</taxon>
        <taxon>Crustacea</taxon>
        <taxon>Multicrustacea</taxon>
        <taxon>Malacostraca</taxon>
        <taxon>Eumalacostraca</taxon>
        <taxon>Eucarida</taxon>
        <taxon>Decapoda</taxon>
        <taxon>Pleocyemata</taxon>
        <taxon>Astacidea</taxon>
        <taxon>Parastacoidea</taxon>
        <taxon>Parastacidae</taxon>
        <taxon>Cherax</taxon>
    </lineage>
</organism>
<protein>
    <recommendedName>
        <fullName evidence="1">Helicase MOV-10 Ig-like domain-containing protein</fullName>
    </recommendedName>
</protein>